<dbReference type="RefSeq" id="XP_002793441.1">
    <property type="nucleotide sequence ID" value="XM_002793395.1"/>
</dbReference>
<protein>
    <submittedName>
        <fullName evidence="2">Uncharacterized protein</fullName>
    </submittedName>
</protein>
<dbReference type="EMBL" id="KN294002">
    <property type="protein sequence ID" value="EEH33301.1"/>
    <property type="molecule type" value="Genomic_DNA"/>
</dbReference>
<keyword evidence="3" id="KW-1185">Reference proteome</keyword>
<organism evidence="2 3">
    <name type="scientific">Paracoccidioides lutzii (strain ATCC MYA-826 / Pb01)</name>
    <name type="common">Paracoccidioides brasiliensis</name>
    <dbReference type="NCBI Taxonomy" id="502779"/>
    <lineage>
        <taxon>Eukaryota</taxon>
        <taxon>Fungi</taxon>
        <taxon>Dikarya</taxon>
        <taxon>Ascomycota</taxon>
        <taxon>Pezizomycotina</taxon>
        <taxon>Eurotiomycetes</taxon>
        <taxon>Eurotiomycetidae</taxon>
        <taxon>Onygenales</taxon>
        <taxon>Ajellomycetaceae</taxon>
        <taxon>Paracoccidioides</taxon>
    </lineage>
</organism>
<dbReference type="OrthoDB" id="4189594at2759"/>
<evidence type="ECO:0000313" key="2">
    <source>
        <dbReference type="EMBL" id="EEH33301.1"/>
    </source>
</evidence>
<dbReference type="STRING" id="502779.C1H0Q7"/>
<feature type="compositionally biased region" description="Basic and acidic residues" evidence="1">
    <location>
        <begin position="13"/>
        <end position="22"/>
    </location>
</feature>
<dbReference type="HOGENOM" id="CLU_166970_0_0_1"/>
<reference evidence="2 3" key="1">
    <citation type="journal article" date="2011" name="PLoS Genet.">
        <title>Comparative genomic analysis of human fungal pathogens causing paracoccidioidomycosis.</title>
        <authorList>
            <person name="Desjardins C.A."/>
            <person name="Champion M.D."/>
            <person name="Holder J.W."/>
            <person name="Muszewska A."/>
            <person name="Goldberg J."/>
            <person name="Bailao A.M."/>
            <person name="Brigido M.M."/>
            <person name="Ferreira M.E."/>
            <person name="Garcia A.M."/>
            <person name="Grynberg M."/>
            <person name="Gujja S."/>
            <person name="Heiman D.I."/>
            <person name="Henn M.R."/>
            <person name="Kodira C.D."/>
            <person name="Leon-Narvaez H."/>
            <person name="Longo L.V."/>
            <person name="Ma L.J."/>
            <person name="Malavazi I."/>
            <person name="Matsuo A.L."/>
            <person name="Morais F.V."/>
            <person name="Pereira M."/>
            <person name="Rodriguez-Brito S."/>
            <person name="Sakthikumar S."/>
            <person name="Salem-Izacc S.M."/>
            <person name="Sykes S.M."/>
            <person name="Teixeira M.M."/>
            <person name="Vallejo M.C."/>
            <person name="Walter M.E."/>
            <person name="Yandava C."/>
            <person name="Young S."/>
            <person name="Zeng Q."/>
            <person name="Zucker J."/>
            <person name="Felipe M.S."/>
            <person name="Goldman G.H."/>
            <person name="Haas B.J."/>
            <person name="McEwen J.G."/>
            <person name="Nino-Vega G."/>
            <person name="Puccia R."/>
            <person name="San-Blas G."/>
            <person name="Soares C.M."/>
            <person name="Birren B.W."/>
            <person name="Cuomo C.A."/>
        </authorList>
    </citation>
    <scope>NUCLEOTIDE SEQUENCE [LARGE SCALE GENOMIC DNA]</scope>
    <source>
        <strain evidence="3">ATCC MYA-826 / Pb01</strain>
    </source>
</reference>
<evidence type="ECO:0000313" key="3">
    <source>
        <dbReference type="Proteomes" id="UP000002059"/>
    </source>
</evidence>
<dbReference type="GeneID" id="9096785"/>
<dbReference type="OMA" id="MEWKTAH"/>
<sequence>MQSIREQMTAAEATKKDEQACKEDAKLQHTILKKQKKADIMSQQMEWKTAHQAAKKQKKMDKATRAAQQQIDKELRDEKKTQEQKEKKE</sequence>
<gene>
    <name evidence="2" type="ORF">PAAG_04351</name>
</gene>
<dbReference type="Proteomes" id="UP000002059">
    <property type="component" value="Partially assembled WGS sequence"/>
</dbReference>
<evidence type="ECO:0000256" key="1">
    <source>
        <dbReference type="SAM" id="MobiDB-lite"/>
    </source>
</evidence>
<feature type="region of interest" description="Disordered" evidence="1">
    <location>
        <begin position="42"/>
        <end position="89"/>
    </location>
</feature>
<accession>C1H0Q7</accession>
<dbReference type="AlphaFoldDB" id="C1H0Q7"/>
<feature type="region of interest" description="Disordered" evidence="1">
    <location>
        <begin position="1"/>
        <end position="22"/>
    </location>
</feature>
<name>C1H0Q7_PARBA</name>
<dbReference type="KEGG" id="pbl:PAAG_04351"/>
<proteinExistence type="predicted"/>
<dbReference type="VEuPathDB" id="FungiDB:PAAG_04351"/>
<feature type="compositionally biased region" description="Basic and acidic residues" evidence="1">
    <location>
        <begin position="71"/>
        <end position="89"/>
    </location>
</feature>